<gene>
    <name evidence="1" type="ORF">AVEN_101570_1</name>
    <name evidence="2" type="ORF">AVEN_202770_1</name>
</gene>
<feature type="non-terminal residue" evidence="2">
    <location>
        <position position="1"/>
    </location>
</feature>
<keyword evidence="3" id="KW-1185">Reference proteome</keyword>
<name>A0A4Y2XC68_ARAVE</name>
<sequence>AGKWAVDGKENWTPYRAYLLIDLRTTPPFKRSQSPQTGLHRCQGEIFRPPGTASLGVRRLNLTLGVRRPPADAVRKFGEGDLSSSSDCG</sequence>
<evidence type="ECO:0000313" key="2">
    <source>
        <dbReference type="EMBL" id="GBO45512.1"/>
    </source>
</evidence>
<comment type="caution">
    <text evidence="2">The sequence shown here is derived from an EMBL/GenBank/DDBJ whole genome shotgun (WGS) entry which is preliminary data.</text>
</comment>
<dbReference type="EMBL" id="BGPR01072651">
    <property type="protein sequence ID" value="GBO45512.1"/>
    <property type="molecule type" value="Genomic_DNA"/>
</dbReference>
<reference evidence="2 3" key="1">
    <citation type="journal article" date="2019" name="Sci. Rep.">
        <title>Orb-weaving spider Araneus ventricosus genome elucidates the spidroin gene catalogue.</title>
        <authorList>
            <person name="Kono N."/>
            <person name="Nakamura H."/>
            <person name="Ohtoshi R."/>
            <person name="Moran D.A.P."/>
            <person name="Shinohara A."/>
            <person name="Yoshida Y."/>
            <person name="Fujiwara M."/>
            <person name="Mori M."/>
            <person name="Tomita M."/>
            <person name="Arakawa K."/>
        </authorList>
    </citation>
    <scope>NUCLEOTIDE SEQUENCE [LARGE SCALE GENOMIC DNA]</scope>
</reference>
<accession>A0A4Y2XC68</accession>
<dbReference type="AlphaFoldDB" id="A0A4Y2XC68"/>
<protein>
    <submittedName>
        <fullName evidence="2">Uncharacterized protein</fullName>
    </submittedName>
</protein>
<evidence type="ECO:0000313" key="1">
    <source>
        <dbReference type="EMBL" id="GBO45496.1"/>
    </source>
</evidence>
<organism evidence="2 3">
    <name type="scientific">Araneus ventricosus</name>
    <name type="common">Orbweaver spider</name>
    <name type="synonym">Epeira ventricosa</name>
    <dbReference type="NCBI Taxonomy" id="182803"/>
    <lineage>
        <taxon>Eukaryota</taxon>
        <taxon>Metazoa</taxon>
        <taxon>Ecdysozoa</taxon>
        <taxon>Arthropoda</taxon>
        <taxon>Chelicerata</taxon>
        <taxon>Arachnida</taxon>
        <taxon>Araneae</taxon>
        <taxon>Araneomorphae</taxon>
        <taxon>Entelegynae</taxon>
        <taxon>Araneoidea</taxon>
        <taxon>Araneidae</taxon>
        <taxon>Araneus</taxon>
    </lineage>
</organism>
<evidence type="ECO:0000313" key="3">
    <source>
        <dbReference type="Proteomes" id="UP000499080"/>
    </source>
</evidence>
<dbReference type="EMBL" id="BGPR01072625">
    <property type="protein sequence ID" value="GBO45496.1"/>
    <property type="molecule type" value="Genomic_DNA"/>
</dbReference>
<proteinExistence type="predicted"/>
<dbReference type="Proteomes" id="UP000499080">
    <property type="component" value="Unassembled WGS sequence"/>
</dbReference>